<gene>
    <name evidence="2" type="ORF">V8G54_002967</name>
</gene>
<keyword evidence="3" id="KW-1185">Reference proteome</keyword>
<evidence type="ECO:0000313" key="3">
    <source>
        <dbReference type="Proteomes" id="UP001374535"/>
    </source>
</evidence>
<feature type="compositionally biased region" description="Basic residues" evidence="1">
    <location>
        <begin position="8"/>
        <end position="19"/>
    </location>
</feature>
<proteinExistence type="predicted"/>
<evidence type="ECO:0000256" key="1">
    <source>
        <dbReference type="SAM" id="MobiDB-lite"/>
    </source>
</evidence>
<sequence>MPEMYMRGAKRKTPCRRSRTDRNIQLSRCAAVRPPPRFGENRPVLDRPWRSLGDRSGDGGGDGVECPLLGSRLYGCIWDQSFHITTLSLSFSLPPQPHAARCNVPRKRHRF</sequence>
<accession>A0AAQ3SCG6</accession>
<feature type="region of interest" description="Disordered" evidence="1">
    <location>
        <begin position="1"/>
        <end position="20"/>
    </location>
</feature>
<name>A0AAQ3SCG6_VIGMU</name>
<feature type="compositionally biased region" description="Basic and acidic residues" evidence="1">
    <location>
        <begin position="39"/>
        <end position="57"/>
    </location>
</feature>
<reference evidence="2 3" key="1">
    <citation type="journal article" date="2023" name="Life. Sci Alliance">
        <title>Evolutionary insights into 3D genome organization and epigenetic landscape of Vigna mungo.</title>
        <authorList>
            <person name="Junaid A."/>
            <person name="Singh B."/>
            <person name="Bhatia S."/>
        </authorList>
    </citation>
    <scope>NUCLEOTIDE SEQUENCE [LARGE SCALE GENOMIC DNA]</scope>
    <source>
        <strain evidence="2">Urdbean</strain>
    </source>
</reference>
<dbReference type="Proteomes" id="UP001374535">
    <property type="component" value="Chromosome 1"/>
</dbReference>
<protein>
    <submittedName>
        <fullName evidence="2">Uncharacterized protein</fullName>
    </submittedName>
</protein>
<dbReference type="AlphaFoldDB" id="A0AAQ3SCG6"/>
<evidence type="ECO:0000313" key="2">
    <source>
        <dbReference type="EMBL" id="WVZ24423.1"/>
    </source>
</evidence>
<organism evidence="2 3">
    <name type="scientific">Vigna mungo</name>
    <name type="common">Black gram</name>
    <name type="synonym">Phaseolus mungo</name>
    <dbReference type="NCBI Taxonomy" id="3915"/>
    <lineage>
        <taxon>Eukaryota</taxon>
        <taxon>Viridiplantae</taxon>
        <taxon>Streptophyta</taxon>
        <taxon>Embryophyta</taxon>
        <taxon>Tracheophyta</taxon>
        <taxon>Spermatophyta</taxon>
        <taxon>Magnoliopsida</taxon>
        <taxon>eudicotyledons</taxon>
        <taxon>Gunneridae</taxon>
        <taxon>Pentapetalae</taxon>
        <taxon>rosids</taxon>
        <taxon>fabids</taxon>
        <taxon>Fabales</taxon>
        <taxon>Fabaceae</taxon>
        <taxon>Papilionoideae</taxon>
        <taxon>50 kb inversion clade</taxon>
        <taxon>NPAAA clade</taxon>
        <taxon>indigoferoid/millettioid clade</taxon>
        <taxon>Phaseoleae</taxon>
        <taxon>Vigna</taxon>
    </lineage>
</organism>
<feature type="region of interest" description="Disordered" evidence="1">
    <location>
        <begin position="33"/>
        <end position="61"/>
    </location>
</feature>
<dbReference type="EMBL" id="CP144700">
    <property type="protein sequence ID" value="WVZ24423.1"/>
    <property type="molecule type" value="Genomic_DNA"/>
</dbReference>